<evidence type="ECO:0000256" key="3">
    <source>
        <dbReference type="ARBA" id="ARBA00022597"/>
    </source>
</evidence>
<dbReference type="SMART" id="SM00382">
    <property type="entry name" value="AAA"/>
    <property type="match status" value="2"/>
</dbReference>
<dbReference type="InterPro" id="IPR027417">
    <property type="entry name" value="P-loop_NTPase"/>
</dbReference>
<evidence type="ECO:0000256" key="6">
    <source>
        <dbReference type="ARBA" id="ARBA00022840"/>
    </source>
</evidence>
<dbReference type="Proteomes" id="UP000606889">
    <property type="component" value="Unassembled WGS sequence"/>
</dbReference>
<evidence type="ECO:0000256" key="7">
    <source>
        <dbReference type="ARBA" id="ARBA00022967"/>
    </source>
</evidence>
<dbReference type="PROSITE" id="PS50893">
    <property type="entry name" value="ABC_TRANSPORTER_2"/>
    <property type="match status" value="2"/>
</dbReference>
<reference evidence="10 11" key="1">
    <citation type="submission" date="2020-08" db="EMBL/GenBank/DDBJ databases">
        <title>Genome public.</title>
        <authorList>
            <person name="Liu C."/>
            <person name="Sun Q."/>
        </authorList>
    </citation>
    <scope>NUCLEOTIDE SEQUENCE [LARGE SCALE GENOMIC DNA]</scope>
    <source>
        <strain evidence="10 11">NSJ-35</strain>
    </source>
</reference>
<keyword evidence="8" id="KW-0472">Membrane</keyword>
<keyword evidence="1" id="KW-0813">Transport</keyword>
<dbReference type="EMBL" id="JACOON010000002">
    <property type="protein sequence ID" value="MBC5647445.1"/>
    <property type="molecule type" value="Genomic_DNA"/>
</dbReference>
<dbReference type="RefSeq" id="WP_186856980.1">
    <property type="nucleotide sequence ID" value="NZ_JACOON010000002.1"/>
</dbReference>
<proteinExistence type="predicted"/>
<feature type="domain" description="ABC transporter" evidence="9">
    <location>
        <begin position="5"/>
        <end position="241"/>
    </location>
</feature>
<dbReference type="InterPro" id="IPR003439">
    <property type="entry name" value="ABC_transporter-like_ATP-bd"/>
</dbReference>
<keyword evidence="6 10" id="KW-0067">ATP-binding</keyword>
<keyword evidence="4" id="KW-0677">Repeat</keyword>
<evidence type="ECO:0000313" key="11">
    <source>
        <dbReference type="Proteomes" id="UP000606889"/>
    </source>
</evidence>
<keyword evidence="11" id="KW-1185">Reference proteome</keyword>
<accession>A0ABR7ECE5</accession>
<dbReference type="GO" id="GO:0005524">
    <property type="term" value="F:ATP binding"/>
    <property type="evidence" value="ECO:0007669"/>
    <property type="project" value="UniProtKB-KW"/>
</dbReference>
<sequence length="495" mass="54002">MEYIVEMLNISKAFGGVKALRSVDFRIKKGEIHALVGENGAGKSTLMKVLSGAIMKDEGTIRINGEEADIRSTTDAIRHNVAVIYQELNLVPDLTVAENLYLGEDISGKNTVVRWKDLYEKTGKMLTENGFDIDPKEKVGNLTVAYQQMVEIAKSVTRNADVIVLDEPTAVLTASEAENLFEIILRLKNEGKSIIYISHRMEEIFRLSDRVTVMKDGAVTGTVEIGAVTNDDIINLMIGRTLGDMFPEKSRKPGKIVLEAKDLRRGNKVKGVSFNVKSGEVLGIFGLVGAGKTETARLLFGADKMDGGAILIDGKEMRITTPKTAMKAGISYVSEDRKGQGVILDMSVRENITMPMLENYTFGPGIVKAAKEKADVLQSIEKLNVKTESTETKVQNLSGGNQQKVSIAKWIDLDSKVIILDEPTRGVDVGAKVEIYKLIDSLARGGLAVILISSEMIEVIGMSDRVLVLHEGRIRGELSGNEISESNIISCAIGR</sequence>
<dbReference type="PANTHER" id="PTHR43790:SF3">
    <property type="entry name" value="D-ALLOSE IMPORT ATP-BINDING PROTEIN ALSA-RELATED"/>
    <property type="match status" value="1"/>
</dbReference>
<dbReference type="CDD" id="cd03216">
    <property type="entry name" value="ABC_Carb_Monos_I"/>
    <property type="match status" value="1"/>
</dbReference>
<dbReference type="SUPFAM" id="SSF52540">
    <property type="entry name" value="P-loop containing nucleoside triphosphate hydrolases"/>
    <property type="match status" value="2"/>
</dbReference>
<keyword evidence="2" id="KW-1003">Cell membrane</keyword>
<keyword evidence="3" id="KW-0762">Sugar transport</keyword>
<evidence type="ECO:0000256" key="2">
    <source>
        <dbReference type="ARBA" id="ARBA00022475"/>
    </source>
</evidence>
<dbReference type="PROSITE" id="PS00211">
    <property type="entry name" value="ABC_TRANSPORTER_1"/>
    <property type="match status" value="1"/>
</dbReference>
<evidence type="ECO:0000259" key="9">
    <source>
        <dbReference type="PROSITE" id="PS50893"/>
    </source>
</evidence>
<dbReference type="PANTHER" id="PTHR43790">
    <property type="entry name" value="CARBOHYDRATE TRANSPORT ATP-BINDING PROTEIN MG119-RELATED"/>
    <property type="match status" value="1"/>
</dbReference>
<dbReference type="CDD" id="cd03215">
    <property type="entry name" value="ABC_Carb_Monos_II"/>
    <property type="match status" value="1"/>
</dbReference>
<evidence type="ECO:0000256" key="4">
    <source>
        <dbReference type="ARBA" id="ARBA00022737"/>
    </source>
</evidence>
<feature type="domain" description="ABC transporter" evidence="9">
    <location>
        <begin position="251"/>
        <end position="493"/>
    </location>
</feature>
<gene>
    <name evidence="10" type="ORF">H8S18_03770</name>
</gene>
<keyword evidence="5" id="KW-0547">Nucleotide-binding</keyword>
<keyword evidence="7" id="KW-1278">Translocase</keyword>
<evidence type="ECO:0000256" key="8">
    <source>
        <dbReference type="ARBA" id="ARBA00023136"/>
    </source>
</evidence>
<comment type="caution">
    <text evidence="10">The sequence shown here is derived from an EMBL/GenBank/DDBJ whole genome shotgun (WGS) entry which is preliminary data.</text>
</comment>
<evidence type="ECO:0000313" key="10">
    <source>
        <dbReference type="EMBL" id="MBC5647445.1"/>
    </source>
</evidence>
<evidence type="ECO:0000256" key="1">
    <source>
        <dbReference type="ARBA" id="ARBA00022448"/>
    </source>
</evidence>
<dbReference type="Pfam" id="PF00005">
    <property type="entry name" value="ABC_tran"/>
    <property type="match status" value="2"/>
</dbReference>
<name>A0ABR7ECE5_9FIRM</name>
<protein>
    <submittedName>
        <fullName evidence="10">Sugar ABC transporter ATP-binding protein</fullName>
    </submittedName>
</protein>
<organism evidence="10 11">
    <name type="scientific">Christensenella tenuis</name>
    <dbReference type="NCBI Taxonomy" id="2763033"/>
    <lineage>
        <taxon>Bacteria</taxon>
        <taxon>Bacillati</taxon>
        <taxon>Bacillota</taxon>
        <taxon>Clostridia</taxon>
        <taxon>Christensenellales</taxon>
        <taxon>Christensenellaceae</taxon>
        <taxon>Christensenella</taxon>
    </lineage>
</organism>
<dbReference type="Gene3D" id="3.40.50.300">
    <property type="entry name" value="P-loop containing nucleotide triphosphate hydrolases"/>
    <property type="match status" value="2"/>
</dbReference>
<dbReference type="InterPro" id="IPR050107">
    <property type="entry name" value="ABC_carbohydrate_import_ATPase"/>
</dbReference>
<dbReference type="InterPro" id="IPR003593">
    <property type="entry name" value="AAA+_ATPase"/>
</dbReference>
<evidence type="ECO:0000256" key="5">
    <source>
        <dbReference type="ARBA" id="ARBA00022741"/>
    </source>
</evidence>
<dbReference type="InterPro" id="IPR017871">
    <property type="entry name" value="ABC_transporter-like_CS"/>
</dbReference>